<protein>
    <submittedName>
        <fullName evidence="1">Uncharacterized protein</fullName>
    </submittedName>
</protein>
<evidence type="ECO:0000313" key="2">
    <source>
        <dbReference type="Proteomes" id="UP000035036"/>
    </source>
</evidence>
<proteinExistence type="predicted"/>
<name>A0A0B5FU84_9BACT</name>
<dbReference type="AlphaFoldDB" id="A0A0B5FU84"/>
<reference evidence="1 2" key="1">
    <citation type="journal article" date="2015" name="Genome Announc.">
        <title>Genomes of Geoalkalibacter ferrihydriticus Z-0531T and Geoalkalibacter subterraneus Red1T, Two Haloalkaliphilic Metal-Reducing Deltaproteobacteria.</title>
        <authorList>
            <person name="Badalamenti J.P."/>
            <person name="Krajmalnik-Brown R."/>
            <person name="Torres C.I."/>
            <person name="Bond D.R."/>
        </authorList>
    </citation>
    <scope>NUCLEOTIDE SEQUENCE [LARGE SCALE GENOMIC DNA]</scope>
    <source>
        <strain evidence="1 2">Red1</strain>
    </source>
</reference>
<dbReference type="HOGENOM" id="CLU_1270802_0_0_7"/>
<dbReference type="KEGG" id="gsb:GSUB_15865"/>
<keyword evidence="2" id="KW-1185">Reference proteome</keyword>
<dbReference type="Proteomes" id="UP000035036">
    <property type="component" value="Chromosome"/>
</dbReference>
<organism evidence="1 2">
    <name type="scientific">Geoalkalibacter subterraneus</name>
    <dbReference type="NCBI Taxonomy" id="483547"/>
    <lineage>
        <taxon>Bacteria</taxon>
        <taxon>Pseudomonadati</taxon>
        <taxon>Thermodesulfobacteriota</taxon>
        <taxon>Desulfuromonadia</taxon>
        <taxon>Desulfuromonadales</taxon>
        <taxon>Geoalkalibacteraceae</taxon>
        <taxon>Geoalkalibacter</taxon>
    </lineage>
</organism>
<gene>
    <name evidence="1" type="ORF">GSUB_15865</name>
</gene>
<evidence type="ECO:0000313" key="1">
    <source>
        <dbReference type="EMBL" id="AJF07735.1"/>
    </source>
</evidence>
<dbReference type="EMBL" id="CP010311">
    <property type="protein sequence ID" value="AJF07735.1"/>
    <property type="molecule type" value="Genomic_DNA"/>
</dbReference>
<sequence>MGAGLQGGARRGRPRTLGGVVALPFKGRQRGAQFLLKLLADTFVIPEDGRGLLIAPDLVAALDLAALSHRHRITVAGLDARHPQHRLGLVQGAQHLAADRVHDALARLHHREQVARHHAARSVEVDQVFTAHRHDHHAGERLEIFFDLLFPLCQGRTRRQQQQDHPHQPTNMAHIFHKKNPPETEWFMQGSHYSRKSFMTLSIDNQTGINIERFRNG</sequence>
<accession>A0A0B5FU84</accession>